<dbReference type="EMBL" id="BGPR01020714">
    <property type="protein sequence ID" value="GBN85293.1"/>
    <property type="molecule type" value="Genomic_DNA"/>
</dbReference>
<keyword evidence="2" id="KW-1185">Reference proteome</keyword>
<proteinExistence type="predicted"/>
<gene>
    <name evidence="1" type="ORF">AVEN_181421_1</name>
</gene>
<organism evidence="1 2">
    <name type="scientific">Araneus ventricosus</name>
    <name type="common">Orbweaver spider</name>
    <name type="synonym">Epeira ventricosa</name>
    <dbReference type="NCBI Taxonomy" id="182803"/>
    <lineage>
        <taxon>Eukaryota</taxon>
        <taxon>Metazoa</taxon>
        <taxon>Ecdysozoa</taxon>
        <taxon>Arthropoda</taxon>
        <taxon>Chelicerata</taxon>
        <taxon>Arachnida</taxon>
        <taxon>Araneae</taxon>
        <taxon>Araneomorphae</taxon>
        <taxon>Entelegynae</taxon>
        <taxon>Araneoidea</taxon>
        <taxon>Araneidae</taxon>
        <taxon>Araneus</taxon>
    </lineage>
</organism>
<protein>
    <submittedName>
        <fullName evidence="1">Uncharacterized protein</fullName>
    </submittedName>
</protein>
<dbReference type="Proteomes" id="UP000499080">
    <property type="component" value="Unassembled WGS sequence"/>
</dbReference>
<comment type="caution">
    <text evidence="1">The sequence shown here is derived from an EMBL/GenBank/DDBJ whole genome shotgun (WGS) entry which is preliminary data.</text>
</comment>
<evidence type="ECO:0000313" key="1">
    <source>
        <dbReference type="EMBL" id="GBN85293.1"/>
    </source>
</evidence>
<dbReference type="AlphaFoldDB" id="A0A4Y2SBT5"/>
<name>A0A4Y2SBT5_ARAVE</name>
<sequence>MSMAERCGICHCHQQMAQRLSYCNGSMSLRVRGQTIGEIRWERQALAWESSAAFSSREGEIPYLNVQQLTARGGQA</sequence>
<evidence type="ECO:0000313" key="2">
    <source>
        <dbReference type="Proteomes" id="UP000499080"/>
    </source>
</evidence>
<reference evidence="1 2" key="1">
    <citation type="journal article" date="2019" name="Sci. Rep.">
        <title>Orb-weaving spider Araneus ventricosus genome elucidates the spidroin gene catalogue.</title>
        <authorList>
            <person name="Kono N."/>
            <person name="Nakamura H."/>
            <person name="Ohtoshi R."/>
            <person name="Moran D.A.P."/>
            <person name="Shinohara A."/>
            <person name="Yoshida Y."/>
            <person name="Fujiwara M."/>
            <person name="Mori M."/>
            <person name="Tomita M."/>
            <person name="Arakawa K."/>
        </authorList>
    </citation>
    <scope>NUCLEOTIDE SEQUENCE [LARGE SCALE GENOMIC DNA]</scope>
</reference>
<accession>A0A4Y2SBT5</accession>